<dbReference type="Pfam" id="PF22736">
    <property type="entry name" value="NNH5"/>
    <property type="match status" value="1"/>
</dbReference>
<protein>
    <submittedName>
        <fullName evidence="4">NACHT domain-containing protein</fullName>
    </submittedName>
</protein>
<organism evidence="4 5">
    <name type="scientific">Aetokthonos hydrillicola Thurmond2011</name>
    <dbReference type="NCBI Taxonomy" id="2712845"/>
    <lineage>
        <taxon>Bacteria</taxon>
        <taxon>Bacillati</taxon>
        <taxon>Cyanobacteriota</taxon>
        <taxon>Cyanophyceae</taxon>
        <taxon>Nostocales</taxon>
        <taxon>Hapalosiphonaceae</taxon>
        <taxon>Aetokthonos</taxon>
    </lineage>
</organism>
<dbReference type="EMBL" id="JAALHA020000028">
    <property type="protein sequence ID" value="MDR9899848.1"/>
    <property type="molecule type" value="Genomic_DNA"/>
</dbReference>
<evidence type="ECO:0000259" key="2">
    <source>
        <dbReference type="Pfam" id="PF22736"/>
    </source>
</evidence>
<comment type="caution">
    <text evidence="4">The sequence shown here is derived from an EMBL/GenBank/DDBJ whole genome shotgun (WGS) entry which is preliminary data.</text>
</comment>
<keyword evidence="5" id="KW-1185">Reference proteome</keyword>
<dbReference type="SUPFAM" id="SSF52540">
    <property type="entry name" value="P-loop containing nucleoside triphosphate hydrolases"/>
    <property type="match status" value="1"/>
</dbReference>
<evidence type="ECO:0000313" key="5">
    <source>
        <dbReference type="Proteomes" id="UP000667802"/>
    </source>
</evidence>
<dbReference type="AlphaFoldDB" id="A0AAP5IGY4"/>
<dbReference type="Gene3D" id="3.40.50.300">
    <property type="entry name" value="P-loop containing nucleotide triphosphate hydrolases"/>
    <property type="match status" value="1"/>
</dbReference>
<dbReference type="InterPro" id="IPR027417">
    <property type="entry name" value="P-loop_NTPase"/>
</dbReference>
<dbReference type="PANTHER" id="PTHR10039">
    <property type="entry name" value="AMELOGENIN"/>
    <property type="match status" value="1"/>
</dbReference>
<dbReference type="InterPro" id="IPR054610">
    <property type="entry name" value="NNH"/>
</dbReference>
<gene>
    <name evidence="4" type="ORF">G7B40_035620</name>
</gene>
<feature type="domain" description="Nephrocystin 3-like N-terminal" evidence="3">
    <location>
        <begin position="184"/>
        <end position="309"/>
    </location>
</feature>
<dbReference type="InterPro" id="IPR056884">
    <property type="entry name" value="NPHP3-like_N"/>
</dbReference>
<evidence type="ECO:0000256" key="1">
    <source>
        <dbReference type="ARBA" id="ARBA00022737"/>
    </source>
</evidence>
<dbReference type="Pfam" id="PF24883">
    <property type="entry name" value="NPHP3_N"/>
    <property type="match status" value="1"/>
</dbReference>
<accession>A0AAP5IGY4</accession>
<dbReference type="PANTHER" id="PTHR10039:SF14">
    <property type="entry name" value="NACHT DOMAIN-CONTAINING PROTEIN"/>
    <property type="match status" value="1"/>
</dbReference>
<name>A0AAP5IGY4_9CYAN</name>
<reference evidence="5" key="1">
    <citation type="journal article" date="2021" name="Science">
        <title>Hunting the eagle killer: A cyanobacterial neurotoxin causes vacuolar myelinopathy.</title>
        <authorList>
            <person name="Breinlinger S."/>
            <person name="Phillips T.J."/>
            <person name="Haram B.N."/>
            <person name="Mares J."/>
            <person name="Martinez Yerena J.A."/>
            <person name="Hrouzek P."/>
            <person name="Sobotka R."/>
            <person name="Henderson W.M."/>
            <person name="Schmieder P."/>
            <person name="Williams S.M."/>
            <person name="Lauderdale J.D."/>
            <person name="Wilde H.D."/>
            <person name="Gerrin W."/>
            <person name="Kust A."/>
            <person name="Washington J.W."/>
            <person name="Wagner C."/>
            <person name="Geier B."/>
            <person name="Liebeke M."/>
            <person name="Enke H."/>
            <person name="Niedermeyer T.H.J."/>
            <person name="Wilde S.B."/>
        </authorList>
    </citation>
    <scope>NUCLEOTIDE SEQUENCE [LARGE SCALE GENOMIC DNA]</scope>
    <source>
        <strain evidence="5">Thurmond2011</strain>
    </source>
</reference>
<proteinExistence type="predicted"/>
<evidence type="ECO:0000313" key="4">
    <source>
        <dbReference type="EMBL" id="MDR9899848.1"/>
    </source>
</evidence>
<dbReference type="Proteomes" id="UP000667802">
    <property type="component" value="Unassembled WGS sequence"/>
</dbReference>
<keyword evidence="1" id="KW-0677">Repeat</keyword>
<dbReference type="RefSeq" id="WP_310834378.1">
    <property type="nucleotide sequence ID" value="NZ_JAALHA020000028.1"/>
</dbReference>
<evidence type="ECO:0000259" key="3">
    <source>
        <dbReference type="Pfam" id="PF24883"/>
    </source>
</evidence>
<feature type="domain" description="NACHT N-terminal helical" evidence="2">
    <location>
        <begin position="3"/>
        <end position="139"/>
    </location>
</feature>
<sequence length="529" mass="62807">MSLKELIGQLPKVVGIFDQLRTQAQSYPNLIKELQKWGLDPTQPPAKPDAIYAWSIVKYYDESPQKQLMINLLGEDQIKKIFVENFNAHDLQNFLKEAKDFITRKGWGAEFREKKVDLREEIHKFSYIYTQVTKWTRSPLQVLSEPDSTKSTEEYSHYPKEFQALIQKKIELFRGREFVFDKIQQFIYHNPSGYFTIVGDAGMGKSTIAAKYVSDNKFPCYFNIRVEGRNKPELFLESIRQQLLNRYWLKNAKDNNLQSLLQKVSDSLLDDERLVIVVDALDEVEQEDQDKNLLNLPTTLPNKVYFLLTRRPYIQDNKRLYTQEVPEEELDLRSQEYGNSSRQDIENYIWFFLQENPKTKDSLSKWIQDRKFSALTFVETITEKSQNNFMYLYHLLPGIAKGEYNDFSELDKFPKGLKEYYQTHWKRMGMDTEQKEKMVIILFILVESTPISCEMIAEIAEQDEYDVQKVLDQWVEYLKDQNIDGKICYSIYHTSFLDFLKRKAELETTRKLFKEVNQRMAEYFKREMA</sequence>